<keyword evidence="1" id="KW-0175">Coiled coil</keyword>
<dbReference type="AlphaFoldDB" id="A0A6L2JU59"/>
<sequence>MVYDIRRKERLEDLKGDDKLRYDSDIKAVDILLLGPLHYYQPLSNYKGNMGSCQRTYERYRDDQARTVKDFEWFKDKMLLAQAQEARVVLDEEQHDFLADSLEETGDCEDLLLQASTNFKANHVDAYDSDYDDEATVNEIFIANLLPVGSLNDDTIAPRYDSDTLSEGDSDVISYTDYILTIGDDANNYVPPPIQKDDMMLSITEQMKSQVKKCTKRFTAEVKEMKEVFEQMEDEVDQCSVAKKCFEIEKKQLLINNDRLLEENIAIDIMCTYLCSLNEVDNCRKCKSLNIVLLDLQEPNKSLSMNMSYLLDGYGVLR</sequence>
<name>A0A6L2JU59_TANCI</name>
<dbReference type="EMBL" id="BKCJ010001265">
    <property type="protein sequence ID" value="GEU40142.1"/>
    <property type="molecule type" value="Genomic_DNA"/>
</dbReference>
<organism evidence="2">
    <name type="scientific">Tanacetum cinerariifolium</name>
    <name type="common">Dalmatian daisy</name>
    <name type="synonym">Chrysanthemum cinerariifolium</name>
    <dbReference type="NCBI Taxonomy" id="118510"/>
    <lineage>
        <taxon>Eukaryota</taxon>
        <taxon>Viridiplantae</taxon>
        <taxon>Streptophyta</taxon>
        <taxon>Embryophyta</taxon>
        <taxon>Tracheophyta</taxon>
        <taxon>Spermatophyta</taxon>
        <taxon>Magnoliopsida</taxon>
        <taxon>eudicotyledons</taxon>
        <taxon>Gunneridae</taxon>
        <taxon>Pentapetalae</taxon>
        <taxon>asterids</taxon>
        <taxon>campanulids</taxon>
        <taxon>Asterales</taxon>
        <taxon>Asteraceae</taxon>
        <taxon>Asteroideae</taxon>
        <taxon>Anthemideae</taxon>
        <taxon>Anthemidinae</taxon>
        <taxon>Tanacetum</taxon>
    </lineage>
</organism>
<reference evidence="2" key="1">
    <citation type="journal article" date="2019" name="Sci. Rep.">
        <title>Draft genome of Tanacetum cinerariifolium, the natural source of mosquito coil.</title>
        <authorList>
            <person name="Yamashiro T."/>
            <person name="Shiraishi A."/>
            <person name="Satake H."/>
            <person name="Nakayama K."/>
        </authorList>
    </citation>
    <scope>NUCLEOTIDE SEQUENCE</scope>
</reference>
<feature type="coiled-coil region" evidence="1">
    <location>
        <begin position="215"/>
        <end position="263"/>
    </location>
</feature>
<gene>
    <name evidence="2" type="ORF">Tci_012120</name>
</gene>
<evidence type="ECO:0000256" key="1">
    <source>
        <dbReference type="SAM" id="Coils"/>
    </source>
</evidence>
<evidence type="ECO:0000313" key="2">
    <source>
        <dbReference type="EMBL" id="GEU40142.1"/>
    </source>
</evidence>
<comment type="caution">
    <text evidence="2">The sequence shown here is derived from an EMBL/GenBank/DDBJ whole genome shotgun (WGS) entry which is preliminary data.</text>
</comment>
<proteinExistence type="predicted"/>
<accession>A0A6L2JU59</accession>
<protein>
    <submittedName>
        <fullName evidence="2">Uncharacterized protein</fullName>
    </submittedName>
</protein>